<dbReference type="PANTHER" id="PTHR19139">
    <property type="entry name" value="AQUAPORIN TRANSPORTER"/>
    <property type="match status" value="1"/>
</dbReference>
<evidence type="ECO:0000256" key="4">
    <source>
        <dbReference type="ARBA" id="ARBA00023136"/>
    </source>
</evidence>
<organism evidence="7 8">
    <name type="scientific">Eumeta variegata</name>
    <name type="common">Bagworm moth</name>
    <name type="synonym">Eumeta japonica</name>
    <dbReference type="NCBI Taxonomy" id="151549"/>
    <lineage>
        <taxon>Eukaryota</taxon>
        <taxon>Metazoa</taxon>
        <taxon>Ecdysozoa</taxon>
        <taxon>Arthropoda</taxon>
        <taxon>Hexapoda</taxon>
        <taxon>Insecta</taxon>
        <taxon>Pterygota</taxon>
        <taxon>Neoptera</taxon>
        <taxon>Endopterygota</taxon>
        <taxon>Lepidoptera</taxon>
        <taxon>Glossata</taxon>
        <taxon>Ditrysia</taxon>
        <taxon>Tineoidea</taxon>
        <taxon>Psychidae</taxon>
        <taxon>Oiketicinae</taxon>
        <taxon>Eumeta</taxon>
    </lineage>
</organism>
<feature type="transmembrane region" description="Helical" evidence="6">
    <location>
        <begin position="161"/>
        <end position="178"/>
    </location>
</feature>
<keyword evidence="5" id="KW-0813">Transport</keyword>
<feature type="transmembrane region" description="Helical" evidence="6">
    <location>
        <begin position="21"/>
        <end position="41"/>
    </location>
</feature>
<gene>
    <name evidence="7" type="primary">AQP</name>
    <name evidence="7" type="ORF">EVAR_44457_1</name>
</gene>
<evidence type="ECO:0000256" key="1">
    <source>
        <dbReference type="ARBA" id="ARBA00004141"/>
    </source>
</evidence>
<protein>
    <submittedName>
        <fullName evidence="7">Aquaporin AQPcic</fullName>
    </submittedName>
</protein>
<dbReference type="PANTHER" id="PTHR19139:SF270">
    <property type="entry name" value="ENTOMOGLYCEROPORIN 1-RELATED"/>
    <property type="match status" value="1"/>
</dbReference>
<evidence type="ECO:0000256" key="6">
    <source>
        <dbReference type="SAM" id="Phobius"/>
    </source>
</evidence>
<dbReference type="SUPFAM" id="SSF81338">
    <property type="entry name" value="Aquaporin-like"/>
    <property type="match status" value="1"/>
</dbReference>
<accession>A0A4C1WLV9</accession>
<comment type="subcellular location">
    <subcellularLocation>
        <location evidence="1">Membrane</location>
        <topology evidence="1">Multi-pass membrane protein</topology>
    </subcellularLocation>
</comment>
<comment type="similarity">
    <text evidence="5">Belongs to the MIP/aquaporin (TC 1.A.8) family.</text>
</comment>
<dbReference type="GO" id="GO:0015267">
    <property type="term" value="F:channel activity"/>
    <property type="evidence" value="ECO:0007669"/>
    <property type="project" value="InterPro"/>
</dbReference>
<evidence type="ECO:0000313" key="7">
    <source>
        <dbReference type="EMBL" id="GBP51482.1"/>
    </source>
</evidence>
<dbReference type="Gene3D" id="1.20.1080.10">
    <property type="entry name" value="Glycerol uptake facilitator protein"/>
    <property type="match status" value="1"/>
</dbReference>
<evidence type="ECO:0000256" key="2">
    <source>
        <dbReference type="ARBA" id="ARBA00022692"/>
    </source>
</evidence>
<evidence type="ECO:0000256" key="5">
    <source>
        <dbReference type="RuleBase" id="RU000477"/>
    </source>
</evidence>
<comment type="caution">
    <text evidence="7">The sequence shown here is derived from an EMBL/GenBank/DDBJ whole genome shotgun (WGS) entry which is preliminary data.</text>
</comment>
<dbReference type="InterPro" id="IPR023271">
    <property type="entry name" value="Aquaporin-like"/>
</dbReference>
<keyword evidence="4 6" id="KW-0472">Membrane</keyword>
<dbReference type="Pfam" id="PF00230">
    <property type="entry name" value="MIP"/>
    <property type="match status" value="1"/>
</dbReference>
<feature type="transmembrane region" description="Helical" evidence="6">
    <location>
        <begin position="132"/>
        <end position="155"/>
    </location>
</feature>
<evidence type="ECO:0000256" key="3">
    <source>
        <dbReference type="ARBA" id="ARBA00022989"/>
    </source>
</evidence>
<keyword evidence="8" id="KW-1185">Reference proteome</keyword>
<dbReference type="OrthoDB" id="3222at2759"/>
<reference evidence="7 8" key="1">
    <citation type="journal article" date="2019" name="Commun. Biol.">
        <title>The bagworm genome reveals a unique fibroin gene that provides high tensile strength.</title>
        <authorList>
            <person name="Kono N."/>
            <person name="Nakamura H."/>
            <person name="Ohtoshi R."/>
            <person name="Tomita M."/>
            <person name="Numata K."/>
            <person name="Arakawa K."/>
        </authorList>
    </citation>
    <scope>NUCLEOTIDE SEQUENCE [LARGE SCALE GENOMIC DNA]</scope>
</reference>
<dbReference type="Proteomes" id="UP000299102">
    <property type="component" value="Unassembled WGS sequence"/>
</dbReference>
<sequence>MEWNEMDKEWKGTARVSVFRQVQVVVCVCAGGVVCGGVWWSGGQARGVVQVVCVVVVTAVSSRALRGAAHTSVLQRAEVAPATSGVVSVREATSEMGSTAYEGAATDSADETTVPSRSLTLVQAVCGMCRRWAAAALAEFTGAALLVLLGCLPAACDSVPATPLSGALGTGLIVLLLVQTFDHVSGAFFNPTVTLASVLMGRVPAGAGVLLMVAQCTGATLGFGALLLLSATGLDRASTRAICVTAPAPGVGAMRALAVEGALSCALVLANCGAWDTRNRRLVDSWPIKIGLVVAGLSYAGVSNSAISRVQNHGKR</sequence>
<keyword evidence="3 6" id="KW-1133">Transmembrane helix</keyword>
<dbReference type="GO" id="GO:0005886">
    <property type="term" value="C:plasma membrane"/>
    <property type="evidence" value="ECO:0007669"/>
    <property type="project" value="TreeGrafter"/>
</dbReference>
<dbReference type="PRINTS" id="PR00783">
    <property type="entry name" value="MINTRINSICP"/>
</dbReference>
<dbReference type="EMBL" id="BGZK01000582">
    <property type="protein sequence ID" value="GBP51482.1"/>
    <property type="molecule type" value="Genomic_DNA"/>
</dbReference>
<feature type="transmembrane region" description="Helical" evidence="6">
    <location>
        <begin position="47"/>
        <end position="65"/>
    </location>
</feature>
<keyword evidence="2 5" id="KW-0812">Transmembrane</keyword>
<dbReference type="InterPro" id="IPR034294">
    <property type="entry name" value="Aquaporin_transptr"/>
</dbReference>
<dbReference type="STRING" id="151549.A0A4C1WLV9"/>
<dbReference type="AlphaFoldDB" id="A0A4C1WLV9"/>
<feature type="transmembrane region" description="Helical" evidence="6">
    <location>
        <begin position="209"/>
        <end position="230"/>
    </location>
</feature>
<dbReference type="InterPro" id="IPR000425">
    <property type="entry name" value="MIP"/>
</dbReference>
<name>A0A4C1WLV9_EUMVA</name>
<evidence type="ECO:0000313" key="8">
    <source>
        <dbReference type="Proteomes" id="UP000299102"/>
    </source>
</evidence>
<proteinExistence type="inferred from homology"/>